<dbReference type="EMBL" id="JAAXOO010000001">
    <property type="protein sequence ID" value="NKY32764.1"/>
    <property type="molecule type" value="Genomic_DNA"/>
</dbReference>
<feature type="compositionally biased region" description="Low complexity" evidence="1">
    <location>
        <begin position="8"/>
        <end position="21"/>
    </location>
</feature>
<keyword evidence="4" id="KW-1185">Reference proteome</keyword>
<keyword evidence="2" id="KW-1133">Transmembrane helix</keyword>
<name>A0A846XFV2_9NOCA</name>
<dbReference type="Pfam" id="PF09656">
    <property type="entry name" value="PGPGW"/>
    <property type="match status" value="1"/>
</dbReference>
<evidence type="ECO:0000256" key="1">
    <source>
        <dbReference type="SAM" id="MobiDB-lite"/>
    </source>
</evidence>
<dbReference type="InterPro" id="IPR019099">
    <property type="entry name" value="Uncharacterised_PGPGW_TM"/>
</dbReference>
<feature type="region of interest" description="Disordered" evidence="1">
    <location>
        <begin position="1"/>
        <end position="36"/>
    </location>
</feature>
<organism evidence="3 4">
    <name type="scientific">Nocardia speluncae</name>
    <dbReference type="NCBI Taxonomy" id="419477"/>
    <lineage>
        <taxon>Bacteria</taxon>
        <taxon>Bacillati</taxon>
        <taxon>Actinomycetota</taxon>
        <taxon>Actinomycetes</taxon>
        <taxon>Mycobacteriales</taxon>
        <taxon>Nocardiaceae</taxon>
        <taxon>Nocardia</taxon>
    </lineage>
</organism>
<dbReference type="AlphaFoldDB" id="A0A846XFV2"/>
<reference evidence="3 4" key="1">
    <citation type="submission" date="2020-04" db="EMBL/GenBank/DDBJ databases">
        <title>MicrobeNet Type strains.</title>
        <authorList>
            <person name="Nicholson A.C."/>
        </authorList>
    </citation>
    <scope>NUCLEOTIDE SEQUENCE [LARGE SCALE GENOMIC DNA]</scope>
    <source>
        <strain evidence="3 4">DSM 45078</strain>
    </source>
</reference>
<dbReference type="InterPro" id="IPR013434">
    <property type="entry name" value="CHP02611"/>
</dbReference>
<sequence>MENSSDTAVGRGAGSAEAGSAPDTESAPGGDAGPERSGPAFWRAFRGRIAGRPTLELVYRVGVAVVGTVVFVVGVITIPFPGPGWALVFAGIGILATEFAVARHALVWLRDKYRRGMAWYISRGPLMQVLAFLVTCVVVVATLWVLGTFGLIGGWIGVEWQWLHSPLMP</sequence>
<gene>
    <name evidence="3" type="ORF">HGA13_06685</name>
</gene>
<protein>
    <submittedName>
        <fullName evidence="3">TIGR02611 family protein</fullName>
    </submittedName>
</protein>
<feature type="transmembrane region" description="Helical" evidence="2">
    <location>
        <begin position="84"/>
        <end position="109"/>
    </location>
</feature>
<evidence type="ECO:0000313" key="4">
    <source>
        <dbReference type="Proteomes" id="UP000565715"/>
    </source>
</evidence>
<comment type="caution">
    <text evidence="3">The sequence shown here is derived from an EMBL/GenBank/DDBJ whole genome shotgun (WGS) entry which is preliminary data.</text>
</comment>
<keyword evidence="2" id="KW-0472">Membrane</keyword>
<feature type="transmembrane region" description="Helical" evidence="2">
    <location>
        <begin position="57"/>
        <end position="78"/>
    </location>
</feature>
<evidence type="ECO:0000256" key="2">
    <source>
        <dbReference type="SAM" id="Phobius"/>
    </source>
</evidence>
<accession>A0A846XFV2</accession>
<evidence type="ECO:0000313" key="3">
    <source>
        <dbReference type="EMBL" id="NKY32764.1"/>
    </source>
</evidence>
<proteinExistence type="predicted"/>
<keyword evidence="2" id="KW-0812">Transmembrane</keyword>
<dbReference type="RefSeq" id="WP_084470647.1">
    <property type="nucleotide sequence ID" value="NZ_JAAXOO010000001.1"/>
</dbReference>
<dbReference type="NCBIfam" id="TIGR02611">
    <property type="entry name" value="TIGR02611 family protein"/>
    <property type="match status" value="1"/>
</dbReference>
<dbReference type="Proteomes" id="UP000565715">
    <property type="component" value="Unassembled WGS sequence"/>
</dbReference>
<feature type="transmembrane region" description="Helical" evidence="2">
    <location>
        <begin position="130"/>
        <end position="158"/>
    </location>
</feature>